<dbReference type="PANTHER" id="PTHR11934:SF0">
    <property type="entry name" value="RIBOSE-5-PHOSPHATE ISOMERASE"/>
    <property type="match status" value="1"/>
</dbReference>
<evidence type="ECO:0000256" key="1">
    <source>
        <dbReference type="ARBA" id="ARBA00004988"/>
    </source>
</evidence>
<sequence>MAVNRHVKLDVATNGADEVDSDLSLTKGSRGCLAQEKIVAGCAKPFIIIADYRKVSKNFGDQWKKGLPIKVIHLAYMPVSKALVSRFKGVAELRMAILKAGPVVTDNGKFLLDRKFDKLHNCRTVNSAIKRIPGIVTLLGLGYVRQQQEDWLIATVIKR</sequence>
<dbReference type="Pfam" id="PF06026">
    <property type="entry name" value="Rib_5-P_isom_A"/>
    <property type="match status" value="1"/>
</dbReference>
<name>A0AAV7VQU7_PLEWA</name>
<protein>
    <recommendedName>
        <fullName evidence="3">ribose-5-phosphate isomerase</fullName>
        <ecNumber evidence="3">5.3.1.6</ecNumber>
    </recommendedName>
    <alternativeName>
        <fullName evidence="5">Phosphoriboisomerase</fullName>
    </alternativeName>
</protein>
<dbReference type="PANTHER" id="PTHR11934">
    <property type="entry name" value="RIBOSE-5-PHOSPHATE ISOMERASE"/>
    <property type="match status" value="1"/>
</dbReference>
<dbReference type="SUPFAM" id="SSF75445">
    <property type="entry name" value="D-ribose-5-phosphate isomerase (RpiA), lid domain"/>
    <property type="match status" value="1"/>
</dbReference>
<evidence type="ECO:0000313" key="6">
    <source>
        <dbReference type="EMBL" id="KAJ1203069.1"/>
    </source>
</evidence>
<evidence type="ECO:0000313" key="7">
    <source>
        <dbReference type="Proteomes" id="UP001066276"/>
    </source>
</evidence>
<gene>
    <name evidence="6" type="ORF">NDU88_006864</name>
</gene>
<dbReference type="EMBL" id="JANPWB010000003">
    <property type="protein sequence ID" value="KAJ1203069.1"/>
    <property type="molecule type" value="Genomic_DNA"/>
</dbReference>
<dbReference type="Gene3D" id="3.30.70.260">
    <property type="match status" value="1"/>
</dbReference>
<proteinExistence type="inferred from homology"/>
<dbReference type="EC" id="5.3.1.6" evidence="3"/>
<evidence type="ECO:0000256" key="3">
    <source>
        <dbReference type="ARBA" id="ARBA00011959"/>
    </source>
</evidence>
<organism evidence="6 7">
    <name type="scientific">Pleurodeles waltl</name>
    <name type="common">Iberian ribbed newt</name>
    <dbReference type="NCBI Taxonomy" id="8319"/>
    <lineage>
        <taxon>Eukaryota</taxon>
        <taxon>Metazoa</taxon>
        <taxon>Chordata</taxon>
        <taxon>Craniata</taxon>
        <taxon>Vertebrata</taxon>
        <taxon>Euteleostomi</taxon>
        <taxon>Amphibia</taxon>
        <taxon>Batrachia</taxon>
        <taxon>Caudata</taxon>
        <taxon>Salamandroidea</taxon>
        <taxon>Salamandridae</taxon>
        <taxon>Pleurodelinae</taxon>
        <taxon>Pleurodeles</taxon>
    </lineage>
</organism>
<reference evidence="6" key="1">
    <citation type="journal article" date="2022" name="bioRxiv">
        <title>Sequencing and chromosome-scale assembly of the giantPleurodeles waltlgenome.</title>
        <authorList>
            <person name="Brown T."/>
            <person name="Elewa A."/>
            <person name="Iarovenko S."/>
            <person name="Subramanian E."/>
            <person name="Araus A.J."/>
            <person name="Petzold A."/>
            <person name="Susuki M."/>
            <person name="Suzuki K.-i.T."/>
            <person name="Hayashi T."/>
            <person name="Toyoda A."/>
            <person name="Oliveira C."/>
            <person name="Osipova E."/>
            <person name="Leigh N.D."/>
            <person name="Simon A."/>
            <person name="Yun M.H."/>
        </authorList>
    </citation>
    <scope>NUCLEOTIDE SEQUENCE</scope>
    <source>
        <strain evidence="6">20211129_DDA</strain>
        <tissue evidence="6">Liver</tissue>
    </source>
</reference>
<dbReference type="FunFam" id="3.30.70.260:FF:000018">
    <property type="entry name" value="Ribose-5-phosphate isomerase A"/>
    <property type="match status" value="1"/>
</dbReference>
<dbReference type="Proteomes" id="UP001066276">
    <property type="component" value="Chromosome 2_1"/>
</dbReference>
<keyword evidence="7" id="KW-1185">Reference proteome</keyword>
<dbReference type="Gene3D" id="3.40.50.1360">
    <property type="match status" value="1"/>
</dbReference>
<dbReference type="AlphaFoldDB" id="A0AAV7VQU7"/>
<dbReference type="SUPFAM" id="SSF100950">
    <property type="entry name" value="NagB/RpiA/CoA transferase-like"/>
    <property type="match status" value="1"/>
</dbReference>
<dbReference type="GO" id="GO:0005737">
    <property type="term" value="C:cytoplasm"/>
    <property type="evidence" value="ECO:0007669"/>
    <property type="project" value="TreeGrafter"/>
</dbReference>
<evidence type="ECO:0000256" key="2">
    <source>
        <dbReference type="ARBA" id="ARBA00008088"/>
    </source>
</evidence>
<dbReference type="GO" id="GO:0004751">
    <property type="term" value="F:ribose-5-phosphate isomerase activity"/>
    <property type="evidence" value="ECO:0007669"/>
    <property type="project" value="UniProtKB-EC"/>
</dbReference>
<dbReference type="GO" id="GO:0006014">
    <property type="term" value="P:D-ribose metabolic process"/>
    <property type="evidence" value="ECO:0007669"/>
    <property type="project" value="TreeGrafter"/>
</dbReference>
<evidence type="ECO:0000256" key="4">
    <source>
        <dbReference type="ARBA" id="ARBA00023235"/>
    </source>
</evidence>
<evidence type="ECO:0000256" key="5">
    <source>
        <dbReference type="ARBA" id="ARBA00029734"/>
    </source>
</evidence>
<dbReference type="GO" id="GO:0009052">
    <property type="term" value="P:pentose-phosphate shunt, non-oxidative branch"/>
    <property type="evidence" value="ECO:0007669"/>
    <property type="project" value="InterPro"/>
</dbReference>
<dbReference type="InterPro" id="IPR037171">
    <property type="entry name" value="NagB/RpiA_transferase-like"/>
</dbReference>
<comment type="pathway">
    <text evidence="1">Carbohydrate degradation; pentose phosphate pathway; D-ribose 5-phosphate from D-ribulose 5-phosphate (non-oxidative stage): step 1/1.</text>
</comment>
<accession>A0AAV7VQU7</accession>
<comment type="caution">
    <text evidence="6">The sequence shown here is derived from an EMBL/GenBank/DDBJ whole genome shotgun (WGS) entry which is preliminary data.</text>
</comment>
<dbReference type="InterPro" id="IPR004788">
    <property type="entry name" value="Ribose5P_isomerase_type_A"/>
</dbReference>
<keyword evidence="4" id="KW-0413">Isomerase</keyword>
<comment type="similarity">
    <text evidence="2">Belongs to the ribose 5-phosphate isomerase family.</text>
</comment>